<dbReference type="EMBL" id="UINC01034194">
    <property type="protein sequence ID" value="SVB24662.1"/>
    <property type="molecule type" value="Genomic_DNA"/>
</dbReference>
<protein>
    <submittedName>
        <fullName evidence="1">Uncharacterized protein</fullName>
    </submittedName>
</protein>
<organism evidence="1">
    <name type="scientific">marine metagenome</name>
    <dbReference type="NCBI Taxonomy" id="408172"/>
    <lineage>
        <taxon>unclassified sequences</taxon>
        <taxon>metagenomes</taxon>
        <taxon>ecological metagenomes</taxon>
    </lineage>
</organism>
<reference evidence="1" key="1">
    <citation type="submission" date="2018-05" db="EMBL/GenBank/DDBJ databases">
        <authorList>
            <person name="Lanie J.A."/>
            <person name="Ng W.-L."/>
            <person name="Kazmierczak K.M."/>
            <person name="Andrzejewski T.M."/>
            <person name="Davidsen T.M."/>
            <person name="Wayne K.J."/>
            <person name="Tettelin H."/>
            <person name="Glass J.I."/>
            <person name="Rusch D."/>
            <person name="Podicherti R."/>
            <person name="Tsui H.-C.T."/>
            <person name="Winkler M.E."/>
        </authorList>
    </citation>
    <scope>NUCLEOTIDE SEQUENCE</scope>
</reference>
<proteinExistence type="predicted"/>
<accession>A0A382CFT4</accession>
<sequence>MAKTNFSGPITTGPIQVNTGTTIGTNVRDAAFILNKMSFPLDYTNFVIADDDNRLATAADNGTGTTTITFVSSTVTANVSGLTAVGGMQAACQLSCHSAGDDSGKTWAITGTDVLGNAQTETLTGGNAGAVLSAKNYETVTSMVLSSASAGACKIGVDESGLISWSCRSLFNENPLSQTSTTVDKNLANNIVIPAWSRITNINWIVNTAFDTAGFDVQIGANVAQAAGATLNSLDTDYFAGGTDNDVAGIASHHIPLVMEQTAAQMTNCLNVSDDDASGYEIDKVVVFTAATDDTLTAGSGVISVEWLQKINATN</sequence>
<evidence type="ECO:0000313" key="1">
    <source>
        <dbReference type="EMBL" id="SVB24662.1"/>
    </source>
</evidence>
<gene>
    <name evidence="1" type="ORF">METZ01_LOCUS177516</name>
</gene>
<dbReference type="AlphaFoldDB" id="A0A382CFT4"/>
<name>A0A382CFT4_9ZZZZ</name>